<reference evidence="2" key="1">
    <citation type="submission" date="2014-12" db="EMBL/GenBank/DDBJ databases">
        <authorList>
            <person name="Huang H.-H."/>
            <person name="Chen S.-C."/>
            <person name="Lai M.-C."/>
        </authorList>
    </citation>
    <scope>NUCLEOTIDE SEQUENCE</scope>
    <source>
        <strain evidence="2">K1F9705b</strain>
    </source>
</reference>
<dbReference type="Proteomes" id="UP000730161">
    <property type="component" value="Unassembled WGS sequence"/>
</dbReference>
<dbReference type="AlphaFoldDB" id="A0A8J8B5C7"/>
<evidence type="ECO:0000313" key="2">
    <source>
        <dbReference type="EMBL" id="MBR1369641.1"/>
    </source>
</evidence>
<dbReference type="PANTHER" id="PTHR35336:SF5">
    <property type="entry name" value="ADENOSYLCOBINAMIDE AMIDOHYDROLASE"/>
    <property type="match status" value="1"/>
</dbReference>
<accession>A0A8J8B5C7</accession>
<dbReference type="InterPro" id="IPR007212">
    <property type="entry name" value="Zf-like"/>
</dbReference>
<comment type="caution">
    <text evidence="2">The sequence shown here is derived from an EMBL/GenBank/DDBJ whole genome shotgun (WGS) entry which is preliminary data.</text>
</comment>
<dbReference type="InterPro" id="IPR052209">
    <property type="entry name" value="CbiZ"/>
</dbReference>
<dbReference type="EMBL" id="JWHL01000016">
    <property type="protein sequence ID" value="MBR1369641.1"/>
    <property type="molecule type" value="Genomic_DNA"/>
</dbReference>
<proteinExistence type="predicted"/>
<evidence type="ECO:0000313" key="3">
    <source>
        <dbReference type="Proteomes" id="UP000730161"/>
    </source>
</evidence>
<keyword evidence="3" id="KW-1185">Reference proteome</keyword>
<dbReference type="PANTHER" id="PTHR35336">
    <property type="entry name" value="ADENOSYLCOBINAMIDE AMIDOHYDROLASE"/>
    <property type="match status" value="1"/>
</dbReference>
<dbReference type="InterPro" id="IPR002808">
    <property type="entry name" value="AdoCbi_amidolase"/>
</dbReference>
<feature type="domain" description="Cysteine-rich small" evidence="1">
    <location>
        <begin position="208"/>
        <end position="286"/>
    </location>
</feature>
<sequence>MRYYLRGETLLIRGAFLAASSGVGGGLAEVTTLLNHTVPHGYRAAEPERTLSLLAASHGLSDRFFGLMTAVPMRHLVVLRYDFLTIFITAGVTHPTPEGPGTINIIVTSSEGFTPAALLGAFITVTEAKVQALRDLGRTFTGTTTDAIIVASEGEAVHRYAGPASPAGERIMSAIRKGVSVALDRHDGRVPADEPAFFIYSRFNGGAWIEWSKKNCPYYPCHFEGQRCDFCYCPLYPCGDETLGDWVESSSGGKVWACTNCTLNHEPEVVRHLKKNPEASLSELKALRKKK</sequence>
<dbReference type="OrthoDB" id="39225at2157"/>
<dbReference type="RefSeq" id="WP_211531373.1">
    <property type="nucleotide sequence ID" value="NZ_JWHL01000016.1"/>
</dbReference>
<protein>
    <recommendedName>
        <fullName evidence="1">Cysteine-rich small domain-containing protein</fullName>
    </recommendedName>
</protein>
<dbReference type="Pfam" id="PF01955">
    <property type="entry name" value="CbiZ"/>
    <property type="match status" value="1"/>
</dbReference>
<dbReference type="Pfam" id="PF04071">
    <property type="entry name" value="zf-like"/>
    <property type="match status" value="1"/>
</dbReference>
<organism evidence="2 3">
    <name type="scientific">Methanocalculus chunghsingensis</name>
    <dbReference type="NCBI Taxonomy" id="156457"/>
    <lineage>
        <taxon>Archaea</taxon>
        <taxon>Methanobacteriati</taxon>
        <taxon>Methanobacteriota</taxon>
        <taxon>Stenosarchaea group</taxon>
        <taxon>Methanomicrobia</taxon>
        <taxon>Methanomicrobiales</taxon>
        <taxon>Methanocalculaceae</taxon>
        <taxon>Methanocalculus</taxon>
    </lineage>
</organism>
<name>A0A8J8B5C7_9EURY</name>
<evidence type="ECO:0000259" key="1">
    <source>
        <dbReference type="Pfam" id="PF04071"/>
    </source>
</evidence>
<gene>
    <name evidence="2" type="ORF">RJ53_09180</name>
</gene>